<proteinExistence type="predicted"/>
<accession>A0A7H4M6G9</accession>
<dbReference type="AlphaFoldDB" id="A0A7H4M6G9"/>
<reference evidence="1 2" key="1">
    <citation type="submission" date="2018-06" db="EMBL/GenBank/DDBJ databases">
        <authorList>
            <consortium name="Pathogen Informatics"/>
            <person name="Doyle S."/>
        </authorList>
    </citation>
    <scope>NUCLEOTIDE SEQUENCE [LARGE SCALE GENOMIC DNA]</scope>
    <source>
        <strain evidence="1 2">NCTC11694</strain>
    </source>
</reference>
<organism evidence="1 2">
    <name type="scientific">Klebsiella michiganensis</name>
    <dbReference type="NCBI Taxonomy" id="1134687"/>
    <lineage>
        <taxon>Bacteria</taxon>
        <taxon>Pseudomonadati</taxon>
        <taxon>Pseudomonadota</taxon>
        <taxon>Gammaproteobacteria</taxon>
        <taxon>Enterobacterales</taxon>
        <taxon>Enterobacteriaceae</taxon>
        <taxon>Klebsiella/Raoultella group</taxon>
        <taxon>Klebsiella</taxon>
    </lineage>
</organism>
<evidence type="ECO:0000313" key="1">
    <source>
        <dbReference type="EMBL" id="STR43995.1"/>
    </source>
</evidence>
<dbReference type="Proteomes" id="UP000255050">
    <property type="component" value="Unassembled WGS sequence"/>
</dbReference>
<name>A0A7H4M6G9_9ENTR</name>
<dbReference type="EMBL" id="UGJR01000002">
    <property type="protein sequence ID" value="STR43995.1"/>
    <property type="molecule type" value="Genomic_DNA"/>
</dbReference>
<evidence type="ECO:0000313" key="2">
    <source>
        <dbReference type="Proteomes" id="UP000255050"/>
    </source>
</evidence>
<comment type="caution">
    <text evidence="1">The sequence shown here is derived from an EMBL/GenBank/DDBJ whole genome shotgun (WGS) entry which is preliminary data.</text>
</comment>
<sequence>MRSDAELTGGSQQVVPYAGAIARVNFSTITGKAVLIAVKMADGGIPPMGGRGH</sequence>
<gene>
    <name evidence="1" type="primary">stbC_4</name>
    <name evidence="1" type="ORF">NCTC11694_05288</name>
</gene>
<protein>
    <submittedName>
        <fullName evidence="1">Putative fimbriae usher</fullName>
    </submittedName>
</protein>